<dbReference type="AlphaFoldDB" id="A0A7C3WQJ8"/>
<dbReference type="EMBL" id="DTHB01000042">
    <property type="protein sequence ID" value="HGB14636.1"/>
    <property type="molecule type" value="Genomic_DNA"/>
</dbReference>
<name>A0A7C3WQJ8_9BACT</name>
<reference evidence="1" key="1">
    <citation type="journal article" date="2020" name="mSystems">
        <title>Genome- and Community-Level Interaction Insights into Carbon Utilization and Element Cycling Functions of Hydrothermarchaeota in Hydrothermal Sediment.</title>
        <authorList>
            <person name="Zhou Z."/>
            <person name="Liu Y."/>
            <person name="Xu W."/>
            <person name="Pan J."/>
            <person name="Luo Z.H."/>
            <person name="Li M."/>
        </authorList>
    </citation>
    <scope>NUCLEOTIDE SEQUENCE [LARGE SCALE GENOMIC DNA]</scope>
    <source>
        <strain evidence="1">SpSt-776</strain>
    </source>
</reference>
<organism evidence="1">
    <name type="scientific">Desulfobacca acetoxidans</name>
    <dbReference type="NCBI Taxonomy" id="60893"/>
    <lineage>
        <taxon>Bacteria</taxon>
        <taxon>Pseudomonadati</taxon>
        <taxon>Thermodesulfobacteriota</taxon>
        <taxon>Desulfobaccia</taxon>
        <taxon>Desulfobaccales</taxon>
        <taxon>Desulfobaccaceae</taxon>
        <taxon>Desulfobacca</taxon>
    </lineage>
</organism>
<gene>
    <name evidence="1" type="ORF">ENV62_05300</name>
</gene>
<protein>
    <submittedName>
        <fullName evidence="1">Uncharacterized protein</fullName>
    </submittedName>
</protein>
<accession>A0A7C3WQJ8</accession>
<evidence type="ECO:0000313" key="1">
    <source>
        <dbReference type="EMBL" id="HGB14636.1"/>
    </source>
</evidence>
<dbReference type="Pfam" id="PF20607">
    <property type="entry name" value="DUF6800"/>
    <property type="match status" value="1"/>
</dbReference>
<comment type="caution">
    <text evidence="1">The sequence shown here is derived from an EMBL/GenBank/DDBJ whole genome shotgun (WGS) entry which is preliminary data.</text>
</comment>
<proteinExistence type="predicted"/>
<sequence length="61" mass="7160">MGKVCDKKRRMVLRQRQQRRAKLKKLKQAYLNAKTETDKARIIGKITRLAPYLPVQTYLSG</sequence>
<dbReference type="InterPro" id="IPR046479">
    <property type="entry name" value="DUF6800"/>
</dbReference>